<accession>A0ABS0BXT7</accession>
<comment type="caution">
    <text evidence="1">The sequence shown here is derived from an EMBL/GenBank/DDBJ whole genome shotgun (WGS) entry which is preliminary data.</text>
</comment>
<evidence type="ECO:0000313" key="1">
    <source>
        <dbReference type="EMBL" id="MBF6058608.1"/>
    </source>
</evidence>
<gene>
    <name evidence="1" type="ORF">H8792_009670</name>
</gene>
<sequence>MNRNKMLHAYRTLLNHAKETLFSAEQKTWQLLGQAVEKAEQADHDLAELSAREFEQVQKDVHADLMQTAEYLAEVEQGIDEFLEMDLPILEKILIDKALSLADPTEITVLRMRLAAAMDEKHPAFSHPNH</sequence>
<protein>
    <recommendedName>
        <fullName evidence="3">Flagellar protein FliT</fullName>
    </recommendedName>
</protein>
<name>A0ABS0BXT7_9GAMM</name>
<dbReference type="InterPro" id="IPR009912">
    <property type="entry name" value="DUF1451"/>
</dbReference>
<organism evidence="1 2">
    <name type="scientific">Thiomicrorhabdus heinhorstiae</name>
    <dbReference type="NCBI Taxonomy" id="2748010"/>
    <lineage>
        <taxon>Bacteria</taxon>
        <taxon>Pseudomonadati</taxon>
        <taxon>Pseudomonadota</taxon>
        <taxon>Gammaproteobacteria</taxon>
        <taxon>Thiotrichales</taxon>
        <taxon>Piscirickettsiaceae</taxon>
        <taxon>Thiomicrorhabdus</taxon>
    </lineage>
</organism>
<evidence type="ECO:0008006" key="3">
    <source>
        <dbReference type="Google" id="ProtNLM"/>
    </source>
</evidence>
<dbReference type="Pfam" id="PF07295">
    <property type="entry name" value="DUF1451"/>
    <property type="match status" value="1"/>
</dbReference>
<evidence type="ECO:0000313" key="2">
    <source>
        <dbReference type="Proteomes" id="UP001193680"/>
    </source>
</evidence>
<keyword evidence="2" id="KW-1185">Reference proteome</keyword>
<reference evidence="1 2" key="1">
    <citation type="submission" date="2020-11" db="EMBL/GenBank/DDBJ databases">
        <title>Sulfur oxidizing isolate from Hospital Hole Sinkhole.</title>
        <authorList>
            <person name="Scott K.M."/>
        </authorList>
    </citation>
    <scope>NUCLEOTIDE SEQUENCE [LARGE SCALE GENOMIC DNA]</scope>
    <source>
        <strain evidence="1 2">HH1</strain>
    </source>
</reference>
<proteinExistence type="predicted"/>
<dbReference type="Proteomes" id="UP001193680">
    <property type="component" value="Unassembled WGS sequence"/>
</dbReference>
<dbReference type="RefSeq" id="WP_185978753.1">
    <property type="nucleotide sequence ID" value="NZ_JACBGI020000022.1"/>
</dbReference>
<dbReference type="EMBL" id="JACBGI020000022">
    <property type="protein sequence ID" value="MBF6058608.1"/>
    <property type="molecule type" value="Genomic_DNA"/>
</dbReference>